<dbReference type="eggNOG" id="COG4957">
    <property type="taxonomic scope" value="Bacteria"/>
</dbReference>
<dbReference type="Gene3D" id="1.10.10.1550">
    <property type="entry name" value="ROS/MUCR transcriptional regulator protein"/>
    <property type="match status" value="1"/>
</dbReference>
<dbReference type="GO" id="GO:0006355">
    <property type="term" value="P:regulation of DNA-templated transcription"/>
    <property type="evidence" value="ECO:0007669"/>
    <property type="project" value="InterPro"/>
</dbReference>
<dbReference type="GO" id="GO:0008270">
    <property type="term" value="F:zinc ion binding"/>
    <property type="evidence" value="ECO:0007669"/>
    <property type="project" value="InterPro"/>
</dbReference>
<evidence type="ECO:0000313" key="2">
    <source>
        <dbReference type="EMBL" id="EPX83983.1"/>
    </source>
</evidence>
<accession>S9QWJ4</accession>
<dbReference type="GO" id="GO:0003677">
    <property type="term" value="F:DNA binding"/>
    <property type="evidence" value="ECO:0007669"/>
    <property type="project" value="InterPro"/>
</dbReference>
<proteinExistence type="inferred from homology"/>
<sequence>MKMLKRHLKAAHGLTPEAYRHKWGLPEDYPVTAPNYSESKSAYAKDMQFGVTGAKASPKRRGRRTKAE</sequence>
<dbReference type="EMBL" id="APVH01000013">
    <property type="protein sequence ID" value="EPX83983.1"/>
    <property type="molecule type" value="Genomic_DNA"/>
</dbReference>
<dbReference type="InterPro" id="IPR008807">
    <property type="entry name" value="ROS_MUCR"/>
</dbReference>
<dbReference type="InterPro" id="IPR041920">
    <property type="entry name" value="ROS/MUCR_sf"/>
</dbReference>
<evidence type="ECO:0000313" key="3">
    <source>
        <dbReference type="Proteomes" id="UP000015347"/>
    </source>
</evidence>
<reference evidence="3" key="1">
    <citation type="journal article" date="2014" name="Stand. Genomic Sci.">
        <title>Genome sequence of the exopolysaccharide-producing Salipiger mucosus type strain (DSM 16094(T)), a moderately halophilic member of the Roseobacter clade.</title>
        <authorList>
            <person name="Riedel T."/>
            <person name="Spring S."/>
            <person name="Fiebig A."/>
            <person name="Petersen J."/>
            <person name="Kyrpides N.C."/>
            <person name="Goker M."/>
            <person name="Klenk H.P."/>
        </authorList>
    </citation>
    <scope>NUCLEOTIDE SEQUENCE [LARGE SCALE GENOMIC DNA]</scope>
    <source>
        <strain evidence="3">DSM 16094</strain>
    </source>
</reference>
<evidence type="ECO:0000256" key="1">
    <source>
        <dbReference type="ARBA" id="ARBA00007031"/>
    </source>
</evidence>
<dbReference type="AlphaFoldDB" id="S9QWJ4"/>
<name>S9QWJ4_9RHOB</name>
<dbReference type="STRING" id="1123237.Salmuc_01758"/>
<dbReference type="HOGENOM" id="CLU_2791549_0_0_5"/>
<dbReference type="Proteomes" id="UP000015347">
    <property type="component" value="Unassembled WGS sequence"/>
</dbReference>
<comment type="caution">
    <text evidence="2">The sequence shown here is derived from an EMBL/GenBank/DDBJ whole genome shotgun (WGS) entry which is preliminary data.</text>
</comment>
<organism evidence="2 3">
    <name type="scientific">Salipiger mucosus DSM 16094</name>
    <dbReference type="NCBI Taxonomy" id="1123237"/>
    <lineage>
        <taxon>Bacteria</taxon>
        <taxon>Pseudomonadati</taxon>
        <taxon>Pseudomonadota</taxon>
        <taxon>Alphaproteobacteria</taxon>
        <taxon>Rhodobacterales</taxon>
        <taxon>Roseobacteraceae</taxon>
        <taxon>Salipiger</taxon>
    </lineage>
</organism>
<dbReference type="Pfam" id="PF05443">
    <property type="entry name" value="ROS_MUCR"/>
    <property type="match status" value="1"/>
</dbReference>
<gene>
    <name evidence="2" type="ORF">Salmuc_01758</name>
</gene>
<protein>
    <submittedName>
        <fullName evidence="2">Transcriptional regulator</fullName>
    </submittedName>
</protein>
<comment type="similarity">
    <text evidence="1">Belongs to the ros/MucR family.</text>
</comment>
<keyword evidence="3" id="KW-1185">Reference proteome</keyword>